<organism evidence="1 2">
    <name type="scientific">Petropleomorpha daqingensis</name>
    <dbReference type="NCBI Taxonomy" id="2026353"/>
    <lineage>
        <taxon>Bacteria</taxon>
        <taxon>Bacillati</taxon>
        <taxon>Actinomycetota</taxon>
        <taxon>Actinomycetes</taxon>
        <taxon>Geodermatophilales</taxon>
        <taxon>Geodermatophilaceae</taxon>
        <taxon>Petropleomorpha</taxon>
    </lineage>
</organism>
<evidence type="ECO:0000313" key="2">
    <source>
        <dbReference type="Proteomes" id="UP000541969"/>
    </source>
</evidence>
<comment type="caution">
    <text evidence="1">The sequence shown here is derived from an EMBL/GenBank/DDBJ whole genome shotgun (WGS) entry which is preliminary data.</text>
</comment>
<proteinExistence type="predicted"/>
<name>A0A853CF54_9ACTN</name>
<reference evidence="1 2" key="1">
    <citation type="submission" date="2020-07" db="EMBL/GenBank/DDBJ databases">
        <title>Sequencing the genomes of 1000 actinobacteria strains.</title>
        <authorList>
            <person name="Klenk H.-P."/>
        </authorList>
    </citation>
    <scope>NUCLEOTIDE SEQUENCE [LARGE SCALE GENOMIC DNA]</scope>
    <source>
        <strain evidence="1 2">DSM 104001</strain>
    </source>
</reference>
<keyword evidence="2" id="KW-1185">Reference proteome</keyword>
<dbReference type="EMBL" id="JACBZT010000001">
    <property type="protein sequence ID" value="NYJ05659.1"/>
    <property type="molecule type" value="Genomic_DNA"/>
</dbReference>
<sequence length="34" mass="4289">MSVWRALRDFFAVQAELHERMSLRDRPWEEEFLH</sequence>
<accession>A0A853CF54</accession>
<dbReference type="AlphaFoldDB" id="A0A853CF54"/>
<protein>
    <submittedName>
        <fullName evidence="1">Uncharacterized protein</fullName>
    </submittedName>
</protein>
<gene>
    <name evidence="1" type="ORF">GGQ55_001937</name>
</gene>
<dbReference type="Proteomes" id="UP000541969">
    <property type="component" value="Unassembled WGS sequence"/>
</dbReference>
<evidence type="ECO:0000313" key="1">
    <source>
        <dbReference type="EMBL" id="NYJ05659.1"/>
    </source>
</evidence>